<evidence type="ECO:0000259" key="4">
    <source>
        <dbReference type="PROSITE" id="PS50987"/>
    </source>
</evidence>
<dbReference type="OrthoDB" id="194599at2"/>
<dbReference type="Proteomes" id="UP000022835">
    <property type="component" value="Unassembled WGS sequence"/>
</dbReference>
<keyword evidence="2" id="KW-0238">DNA-binding</keyword>
<dbReference type="GO" id="GO:0003677">
    <property type="term" value="F:DNA binding"/>
    <property type="evidence" value="ECO:0007669"/>
    <property type="project" value="UniProtKB-KW"/>
</dbReference>
<evidence type="ECO:0000256" key="3">
    <source>
        <dbReference type="ARBA" id="ARBA00023163"/>
    </source>
</evidence>
<dbReference type="PROSITE" id="PS50987">
    <property type="entry name" value="HTH_ARSR_2"/>
    <property type="match status" value="1"/>
</dbReference>
<evidence type="ECO:0000256" key="1">
    <source>
        <dbReference type="ARBA" id="ARBA00023015"/>
    </source>
</evidence>
<dbReference type="Gene3D" id="1.10.10.10">
    <property type="entry name" value="Winged helix-like DNA-binding domain superfamily/Winged helix DNA-binding domain"/>
    <property type="match status" value="1"/>
</dbReference>
<dbReference type="InterPro" id="IPR001845">
    <property type="entry name" value="HTH_ArsR_DNA-bd_dom"/>
</dbReference>
<dbReference type="NCBIfam" id="NF033788">
    <property type="entry name" value="HTH_metalloreg"/>
    <property type="match status" value="1"/>
</dbReference>
<comment type="caution">
    <text evidence="5">The sequence shown here is derived from an EMBL/GenBank/DDBJ whole genome shotgun (WGS) entry which is preliminary data.</text>
</comment>
<accession>A0A064CLX1</accession>
<evidence type="ECO:0000313" key="5">
    <source>
        <dbReference type="EMBL" id="KDE99718.1"/>
    </source>
</evidence>
<dbReference type="PANTHER" id="PTHR43132">
    <property type="entry name" value="ARSENICAL RESISTANCE OPERON REPRESSOR ARSR-RELATED"/>
    <property type="match status" value="1"/>
</dbReference>
<dbReference type="PRINTS" id="PR00778">
    <property type="entry name" value="HTHARSR"/>
</dbReference>
<keyword evidence="1" id="KW-0805">Transcription regulation</keyword>
<dbReference type="Pfam" id="PF01022">
    <property type="entry name" value="HTH_5"/>
    <property type="match status" value="1"/>
</dbReference>
<dbReference type="SMART" id="SM00418">
    <property type="entry name" value="HTH_ARSR"/>
    <property type="match status" value="1"/>
</dbReference>
<proteinExistence type="predicted"/>
<dbReference type="PANTHER" id="PTHR43132:SF2">
    <property type="entry name" value="ARSENICAL RESISTANCE OPERON REPRESSOR ARSR-RELATED"/>
    <property type="match status" value="1"/>
</dbReference>
<dbReference type="AlphaFoldDB" id="A0A064CLX1"/>
<dbReference type="EMBL" id="JALN02000001">
    <property type="protein sequence ID" value="KDE99718.1"/>
    <property type="molecule type" value="Genomic_DNA"/>
</dbReference>
<reference evidence="5" key="1">
    <citation type="submission" date="2014-05" db="EMBL/GenBank/DDBJ databases">
        <title>Genome sequence of Mycobacterium aromaticivorans strain JS19b1T (= DSM 45407T).</title>
        <authorList>
            <person name="Kwak Y."/>
            <person name="Park G.-S."/>
            <person name="Li Q.X."/>
            <person name="Lee S.-E."/>
            <person name="Shin J.-H."/>
        </authorList>
    </citation>
    <scope>NUCLEOTIDE SEQUENCE [LARGE SCALE GENOMIC DNA]</scope>
    <source>
        <strain evidence="5">JS19b1</strain>
    </source>
</reference>
<organism evidence="5 6">
    <name type="scientific">Mycolicibacterium aromaticivorans JS19b1 = JCM 16368</name>
    <dbReference type="NCBI Taxonomy" id="1440774"/>
    <lineage>
        <taxon>Bacteria</taxon>
        <taxon>Bacillati</taxon>
        <taxon>Actinomycetota</taxon>
        <taxon>Actinomycetes</taxon>
        <taxon>Mycobacteriales</taxon>
        <taxon>Mycobacteriaceae</taxon>
        <taxon>Mycolicibacterium</taxon>
    </lineage>
</organism>
<keyword evidence="3" id="KW-0804">Transcription</keyword>
<dbReference type="InterPro" id="IPR011991">
    <property type="entry name" value="ArsR-like_HTH"/>
</dbReference>
<evidence type="ECO:0000256" key="2">
    <source>
        <dbReference type="ARBA" id="ARBA00023125"/>
    </source>
</evidence>
<dbReference type="STRING" id="1440774.Y900_012415"/>
<dbReference type="CDD" id="cd00090">
    <property type="entry name" value="HTH_ARSR"/>
    <property type="match status" value="1"/>
</dbReference>
<dbReference type="InterPro" id="IPR036390">
    <property type="entry name" value="WH_DNA-bd_sf"/>
</dbReference>
<protein>
    <submittedName>
        <fullName evidence="5">ArsR family transcriptional regulator</fullName>
    </submittedName>
</protein>
<name>A0A064CLX1_9MYCO</name>
<evidence type="ECO:0000313" key="6">
    <source>
        <dbReference type="Proteomes" id="UP000022835"/>
    </source>
</evidence>
<dbReference type="InterPro" id="IPR036388">
    <property type="entry name" value="WH-like_DNA-bd_sf"/>
</dbReference>
<sequence length="125" mass="13941">MPTNFPGGDERPLYEIKANLFKALAHPARIRVLEILSANDRPTPVSEILTATEIEPTLLSQHLAVLKRHHVVSAERTRNTVHYELAHPSIRDLLVSARGFLADTLRARHEQLSAFDSLPPVGNPQ</sequence>
<keyword evidence="6" id="KW-1185">Reference proteome</keyword>
<dbReference type="RefSeq" id="WP_036346526.1">
    <property type="nucleotide sequence ID" value="NZ_JALN02000001.1"/>
</dbReference>
<dbReference type="eggNOG" id="COG0640">
    <property type="taxonomic scope" value="Bacteria"/>
</dbReference>
<gene>
    <name evidence="5" type="ORF">Y900_012415</name>
</gene>
<dbReference type="InterPro" id="IPR051011">
    <property type="entry name" value="Metal_resp_trans_reg"/>
</dbReference>
<dbReference type="SUPFAM" id="SSF46785">
    <property type="entry name" value="Winged helix' DNA-binding domain"/>
    <property type="match status" value="1"/>
</dbReference>
<dbReference type="GO" id="GO:0003700">
    <property type="term" value="F:DNA-binding transcription factor activity"/>
    <property type="evidence" value="ECO:0007669"/>
    <property type="project" value="InterPro"/>
</dbReference>
<feature type="domain" description="HTH arsR-type" evidence="4">
    <location>
        <begin position="9"/>
        <end position="105"/>
    </location>
</feature>